<feature type="domain" description="Class II aldolase/adducin N-terminal" evidence="3">
    <location>
        <begin position="8"/>
        <end position="185"/>
    </location>
</feature>
<keyword evidence="2" id="KW-0456">Lyase</keyword>
<evidence type="ECO:0000259" key="3">
    <source>
        <dbReference type="SMART" id="SM01007"/>
    </source>
</evidence>
<dbReference type="SUPFAM" id="SSF53639">
    <property type="entry name" value="AraD/HMP-PK domain-like"/>
    <property type="match status" value="1"/>
</dbReference>
<dbReference type="eggNOG" id="COG0235">
    <property type="taxonomic scope" value="Bacteria"/>
</dbReference>
<proteinExistence type="predicted"/>
<dbReference type="InterPro" id="IPR001303">
    <property type="entry name" value="Aldolase_II/adducin_N"/>
</dbReference>
<dbReference type="GO" id="GO:0005829">
    <property type="term" value="C:cytosol"/>
    <property type="evidence" value="ECO:0007669"/>
    <property type="project" value="TreeGrafter"/>
</dbReference>
<dbReference type="PANTHER" id="PTHR22789">
    <property type="entry name" value="FUCULOSE PHOSPHATE ALDOLASE"/>
    <property type="match status" value="1"/>
</dbReference>
<gene>
    <name evidence="4" type="ORF">HMPREF9469_00695</name>
</gene>
<dbReference type="InterPro" id="IPR036409">
    <property type="entry name" value="Aldolase_II/adducin_N_sf"/>
</dbReference>
<accession>G5HDN3</accession>
<dbReference type="EMBL" id="ADLJ01000004">
    <property type="protein sequence ID" value="EHF00517.1"/>
    <property type="molecule type" value="Genomic_DNA"/>
</dbReference>
<evidence type="ECO:0000256" key="1">
    <source>
        <dbReference type="ARBA" id="ARBA00022723"/>
    </source>
</evidence>
<keyword evidence="1" id="KW-0479">Metal-binding</keyword>
<dbReference type="GO" id="GO:0019323">
    <property type="term" value="P:pentose catabolic process"/>
    <property type="evidence" value="ECO:0007669"/>
    <property type="project" value="TreeGrafter"/>
</dbReference>
<dbReference type="HOGENOM" id="CLU_006033_3_0_9"/>
<dbReference type="PATRIC" id="fig|742733.3.peg.731"/>
<dbReference type="GO" id="GO:0046872">
    <property type="term" value="F:metal ion binding"/>
    <property type="evidence" value="ECO:0007669"/>
    <property type="project" value="UniProtKB-KW"/>
</dbReference>
<dbReference type="Gene3D" id="3.40.225.10">
    <property type="entry name" value="Class II aldolase/adducin N-terminal domain"/>
    <property type="match status" value="1"/>
</dbReference>
<dbReference type="InterPro" id="IPR050197">
    <property type="entry name" value="Aldolase_class_II_sugar_metab"/>
</dbReference>
<sequence>MLLKELREEAVKTGLRIAKSGLVQSTQGNISIVDRNLGLMAITPSGMNYDEIRAEDVVVTDLFGNIEEGERNPSTELPVHAYILRERDDINAIVHTHSPYATAMTLVNQEIPPVMIQLGEAVGGNVPIAPYTTGGQEKLGIVALDTMKEKNAVLLKNHGVIAVGPTLKRALFVAEMVEDTAKVYWIAKCMNLGEPETLSAEAAAGVLERYKVRYGQKGD</sequence>
<organism evidence="4 5">
    <name type="scientific">[Clostridium] citroniae WAL-17108</name>
    <dbReference type="NCBI Taxonomy" id="742733"/>
    <lineage>
        <taxon>Bacteria</taxon>
        <taxon>Bacillati</taxon>
        <taxon>Bacillota</taxon>
        <taxon>Clostridia</taxon>
        <taxon>Lachnospirales</taxon>
        <taxon>Lachnospiraceae</taxon>
        <taxon>Enterocloster</taxon>
    </lineage>
</organism>
<dbReference type="SMART" id="SM01007">
    <property type="entry name" value="Aldolase_II"/>
    <property type="match status" value="1"/>
</dbReference>
<evidence type="ECO:0000313" key="4">
    <source>
        <dbReference type="EMBL" id="EHF00517.1"/>
    </source>
</evidence>
<evidence type="ECO:0000313" key="5">
    <source>
        <dbReference type="Proteomes" id="UP000003763"/>
    </source>
</evidence>
<protein>
    <recommendedName>
        <fullName evidence="3">Class II aldolase/adducin N-terminal domain-containing protein</fullName>
    </recommendedName>
</protein>
<dbReference type="AlphaFoldDB" id="G5HDN3"/>
<dbReference type="GO" id="GO:0016832">
    <property type="term" value="F:aldehyde-lyase activity"/>
    <property type="evidence" value="ECO:0007669"/>
    <property type="project" value="TreeGrafter"/>
</dbReference>
<evidence type="ECO:0000256" key="2">
    <source>
        <dbReference type="ARBA" id="ARBA00023239"/>
    </source>
</evidence>
<name>G5HDN3_9FIRM</name>
<comment type="caution">
    <text evidence="4">The sequence shown here is derived from an EMBL/GenBank/DDBJ whole genome shotgun (WGS) entry which is preliminary data.</text>
</comment>
<dbReference type="PANTHER" id="PTHR22789:SF0">
    <property type="entry name" value="3-OXO-TETRONATE 4-PHOSPHATE DECARBOXYLASE-RELATED"/>
    <property type="match status" value="1"/>
</dbReference>
<dbReference type="RefSeq" id="WP_007859188.1">
    <property type="nucleotide sequence ID" value="NZ_JH376420.1"/>
</dbReference>
<dbReference type="Proteomes" id="UP000003763">
    <property type="component" value="Unassembled WGS sequence"/>
</dbReference>
<dbReference type="Pfam" id="PF00596">
    <property type="entry name" value="Aldolase_II"/>
    <property type="match status" value="1"/>
</dbReference>
<reference evidence="4 5" key="1">
    <citation type="submission" date="2011-08" db="EMBL/GenBank/DDBJ databases">
        <title>The Genome Sequence of Clostridium citroniae WAL-17108.</title>
        <authorList>
            <consortium name="The Broad Institute Genome Sequencing Platform"/>
            <person name="Earl A."/>
            <person name="Ward D."/>
            <person name="Feldgarden M."/>
            <person name="Gevers D."/>
            <person name="Finegold S.M."/>
            <person name="Summanen P.H."/>
            <person name="Molitoris D.R."/>
            <person name="Vaisanen M.L."/>
            <person name="Daigneault M."/>
            <person name="Allen-Vercoe E."/>
            <person name="Young S.K."/>
            <person name="Zeng Q."/>
            <person name="Gargeya S."/>
            <person name="Fitzgerald M."/>
            <person name="Haas B."/>
            <person name="Abouelleil A."/>
            <person name="Alvarado L."/>
            <person name="Arachchi H.M."/>
            <person name="Berlin A."/>
            <person name="Brown A."/>
            <person name="Chapman S.B."/>
            <person name="Chen Z."/>
            <person name="Dunbar C."/>
            <person name="Freedman E."/>
            <person name="Gearin G."/>
            <person name="Gellesch M."/>
            <person name="Goldberg J."/>
            <person name="Griggs A."/>
            <person name="Gujja S."/>
            <person name="Heiman D."/>
            <person name="Howarth C."/>
            <person name="Larson L."/>
            <person name="Lui A."/>
            <person name="MacDonald P.J.P."/>
            <person name="Montmayeur A."/>
            <person name="Murphy C."/>
            <person name="Neiman D."/>
            <person name="Pearson M."/>
            <person name="Priest M."/>
            <person name="Roberts A."/>
            <person name="Saif S."/>
            <person name="Shea T."/>
            <person name="Shenoy N."/>
            <person name="Sisk P."/>
            <person name="Stolte C."/>
            <person name="Sykes S."/>
            <person name="Wortman J."/>
            <person name="Nusbaum C."/>
            <person name="Birren B."/>
        </authorList>
    </citation>
    <scope>NUCLEOTIDE SEQUENCE [LARGE SCALE GENOMIC DNA]</scope>
    <source>
        <strain evidence="4 5">WAL-17108</strain>
    </source>
</reference>